<accession>A0A3A8FB65</accession>
<feature type="signal peptide" evidence="1">
    <location>
        <begin position="1"/>
        <end position="19"/>
    </location>
</feature>
<gene>
    <name evidence="2" type="ORF">D7V20_09340</name>
</gene>
<dbReference type="OrthoDB" id="6687776at2"/>
<evidence type="ECO:0000256" key="1">
    <source>
        <dbReference type="SAM" id="SignalP"/>
    </source>
</evidence>
<dbReference type="EMBL" id="RAXT01000015">
    <property type="protein sequence ID" value="RKG37943.1"/>
    <property type="molecule type" value="Genomic_DNA"/>
</dbReference>
<organism evidence="2 3">
    <name type="scientific">Acinetobacter rongchengensis</name>
    <dbReference type="NCBI Taxonomy" id="2419601"/>
    <lineage>
        <taxon>Bacteria</taxon>
        <taxon>Pseudomonadati</taxon>
        <taxon>Pseudomonadota</taxon>
        <taxon>Gammaproteobacteria</taxon>
        <taxon>Moraxellales</taxon>
        <taxon>Moraxellaceae</taxon>
        <taxon>Acinetobacter</taxon>
    </lineage>
</organism>
<keyword evidence="3" id="KW-1185">Reference proteome</keyword>
<dbReference type="RefSeq" id="WP_120384024.1">
    <property type="nucleotide sequence ID" value="NZ_RAXT01000015.1"/>
</dbReference>
<evidence type="ECO:0000313" key="3">
    <source>
        <dbReference type="Proteomes" id="UP000280405"/>
    </source>
</evidence>
<evidence type="ECO:0000313" key="2">
    <source>
        <dbReference type="EMBL" id="RKG37943.1"/>
    </source>
</evidence>
<feature type="chain" id="PRO_5017344218" evidence="1">
    <location>
        <begin position="20"/>
        <end position="178"/>
    </location>
</feature>
<proteinExistence type="predicted"/>
<protein>
    <submittedName>
        <fullName evidence="2">Uncharacterized protein</fullName>
    </submittedName>
</protein>
<comment type="caution">
    <text evidence="2">The sequence shown here is derived from an EMBL/GenBank/DDBJ whole genome shotgun (WGS) entry which is preliminary data.</text>
</comment>
<name>A0A3A8FB65_9GAMM</name>
<keyword evidence="1" id="KW-0732">Signal</keyword>
<dbReference type="AlphaFoldDB" id="A0A3A8FB65"/>
<reference evidence="2 3" key="1">
    <citation type="submission" date="2018-09" db="EMBL/GenBank/DDBJ databases">
        <title>The draft genome of Acinetobacter spp. strains.</title>
        <authorList>
            <person name="Qin J."/>
            <person name="Feng Y."/>
            <person name="Zong Z."/>
        </authorList>
    </citation>
    <scope>NUCLEOTIDE SEQUENCE [LARGE SCALE GENOMIC DNA]</scope>
    <source>
        <strain evidence="2 3">WCHAc060115</strain>
    </source>
</reference>
<sequence length="178" mass="20717">MKRSLILVLSTFISIQAFAEENACEKIWDIFKNKNQSIKIDKSNIPCKQIWEDANKAKLVKTIGLNPKDVQWMSTGECQVIEVNKNKYQVYYAYLKNDRSDIRIINDIDGNYFSYFRNLGRYDMFEDKFSPTKKANKNGVELICPGLGDFEKLKPILSSYINNKKIDIKGFSFEDLNK</sequence>
<dbReference type="Proteomes" id="UP000280405">
    <property type="component" value="Unassembled WGS sequence"/>
</dbReference>